<gene>
    <name evidence="2" type="ORF">SAMN02927900_05876</name>
</gene>
<organism evidence="2 3">
    <name type="scientific">Rhizobium mongolense subsp. loessense</name>
    <dbReference type="NCBI Taxonomy" id="158890"/>
    <lineage>
        <taxon>Bacteria</taxon>
        <taxon>Pseudomonadati</taxon>
        <taxon>Pseudomonadota</taxon>
        <taxon>Alphaproteobacteria</taxon>
        <taxon>Hyphomicrobiales</taxon>
        <taxon>Rhizobiaceae</taxon>
        <taxon>Rhizobium/Agrobacterium group</taxon>
        <taxon>Rhizobium</taxon>
    </lineage>
</organism>
<evidence type="ECO:0000313" key="2">
    <source>
        <dbReference type="EMBL" id="SCW86821.1"/>
    </source>
</evidence>
<accession>A0A1G4TZN7</accession>
<feature type="domain" description="DUF6881" evidence="1">
    <location>
        <begin position="2"/>
        <end position="90"/>
    </location>
</feature>
<dbReference type="AlphaFoldDB" id="A0A1G4TZN7"/>
<dbReference type="Proteomes" id="UP000199542">
    <property type="component" value="Unassembled WGS sequence"/>
</dbReference>
<dbReference type="EMBL" id="FMTM01000015">
    <property type="protein sequence ID" value="SCW86821.1"/>
    <property type="molecule type" value="Genomic_DNA"/>
</dbReference>
<sequence length="95" mass="11252">MKYLKVDWKHSHPHEPLEIFMELDDANMEIRKVHIYPDGHRERADTLVPDKDTEVSYEPVPSLDEINSDTEFDGQVITKEEFEEAWNQTREQKGP</sequence>
<protein>
    <recommendedName>
        <fullName evidence="1">DUF6881 domain-containing protein</fullName>
    </recommendedName>
</protein>
<reference evidence="2 3" key="1">
    <citation type="submission" date="2016-10" db="EMBL/GenBank/DDBJ databases">
        <authorList>
            <person name="de Groot N.N."/>
        </authorList>
    </citation>
    <scope>NUCLEOTIDE SEQUENCE [LARGE SCALE GENOMIC DNA]</scope>
    <source>
        <strain evidence="2 3">CGMCC 1.3401</strain>
    </source>
</reference>
<dbReference type="InterPro" id="IPR049248">
    <property type="entry name" value="DUF6881"/>
</dbReference>
<evidence type="ECO:0000259" key="1">
    <source>
        <dbReference type="Pfam" id="PF21812"/>
    </source>
</evidence>
<proteinExistence type="predicted"/>
<dbReference type="Pfam" id="PF21812">
    <property type="entry name" value="DUF6881"/>
    <property type="match status" value="1"/>
</dbReference>
<name>A0A1G4TZN7_9HYPH</name>
<dbReference type="RefSeq" id="WP_092588267.1">
    <property type="nucleotide sequence ID" value="NZ_FMTM01000015.1"/>
</dbReference>
<evidence type="ECO:0000313" key="3">
    <source>
        <dbReference type="Proteomes" id="UP000199542"/>
    </source>
</evidence>